<evidence type="ECO:0000313" key="2">
    <source>
        <dbReference type="EMBL" id="MBE1490270.1"/>
    </source>
</evidence>
<dbReference type="PANTHER" id="PTHR36840">
    <property type="entry name" value="BLL5714 PROTEIN"/>
    <property type="match status" value="1"/>
</dbReference>
<feature type="transmembrane region" description="Helical" evidence="1">
    <location>
        <begin position="74"/>
        <end position="94"/>
    </location>
</feature>
<feature type="transmembrane region" description="Helical" evidence="1">
    <location>
        <begin position="12"/>
        <end position="29"/>
    </location>
</feature>
<keyword evidence="1" id="KW-1133">Transmembrane helix</keyword>
<name>A0A927MFM7_9ACTN</name>
<dbReference type="AlphaFoldDB" id="A0A927MFM7"/>
<dbReference type="RefSeq" id="WP_225945744.1">
    <property type="nucleotide sequence ID" value="NZ_JADBEB010000001.1"/>
</dbReference>
<evidence type="ECO:0000256" key="1">
    <source>
        <dbReference type="SAM" id="Phobius"/>
    </source>
</evidence>
<feature type="transmembrane region" description="Helical" evidence="1">
    <location>
        <begin position="199"/>
        <end position="218"/>
    </location>
</feature>
<dbReference type="PANTHER" id="PTHR36840:SF1">
    <property type="entry name" value="BLL5714 PROTEIN"/>
    <property type="match status" value="1"/>
</dbReference>
<keyword evidence="1" id="KW-0472">Membrane</keyword>
<feature type="transmembrane region" description="Helical" evidence="1">
    <location>
        <begin position="263"/>
        <end position="284"/>
    </location>
</feature>
<organism evidence="2 3">
    <name type="scientific">Plantactinospora soyae</name>
    <dbReference type="NCBI Taxonomy" id="1544732"/>
    <lineage>
        <taxon>Bacteria</taxon>
        <taxon>Bacillati</taxon>
        <taxon>Actinomycetota</taxon>
        <taxon>Actinomycetes</taxon>
        <taxon>Micromonosporales</taxon>
        <taxon>Micromonosporaceae</taxon>
        <taxon>Plantactinospora</taxon>
    </lineage>
</organism>
<keyword evidence="3" id="KW-1185">Reference proteome</keyword>
<sequence>MRRPGERQRVTLLELFFDLAFVFALTQLSRKLFEDLTWNGAFQTFVLLLAMSWIWTLTAWLTDRLEPRHPAVQLVVLGTMVASLVMAAVVPEAFGGQGLVFAAVSAVVHIGVTLFLLLVLPEPQRQAAQRILLWSGVSAALWIAGGFARGAGRGTLWILAAAVDYIAFALRYPTPGLGRMTNPDWPLGAEHLAERHRQFFIIALGELILVTGLTFSQNDLDADHIAAFGASIATTVLFWRIYVHRAGELLGQAIAAVPDPVRLTRPVALAHLVMVAGVVVTAVGNELVITQPLGDIRPAWIATLLGGPVLFVAGRARLEHTVFGRVSRNRPIALLTLLALAPPLLFAPPLLAAVAVALVLTGVAVSDASRSRGHPPEAPAPASTPA</sequence>
<feature type="transmembrane region" description="Helical" evidence="1">
    <location>
        <begin position="100"/>
        <end position="119"/>
    </location>
</feature>
<protein>
    <submittedName>
        <fullName evidence="2">Low temperature requirement protein LtrA</fullName>
    </submittedName>
</protein>
<evidence type="ECO:0000313" key="3">
    <source>
        <dbReference type="Proteomes" id="UP000649753"/>
    </source>
</evidence>
<feature type="transmembrane region" description="Helical" evidence="1">
    <location>
        <begin position="334"/>
        <end position="360"/>
    </location>
</feature>
<gene>
    <name evidence="2" type="ORF">H4W31_005908</name>
</gene>
<dbReference type="Proteomes" id="UP000649753">
    <property type="component" value="Unassembled WGS sequence"/>
</dbReference>
<proteinExistence type="predicted"/>
<accession>A0A927MFM7</accession>
<feature type="transmembrane region" description="Helical" evidence="1">
    <location>
        <begin position="131"/>
        <end position="148"/>
    </location>
</feature>
<dbReference type="EMBL" id="JADBEB010000001">
    <property type="protein sequence ID" value="MBE1490270.1"/>
    <property type="molecule type" value="Genomic_DNA"/>
</dbReference>
<feature type="transmembrane region" description="Helical" evidence="1">
    <location>
        <begin position="41"/>
        <end position="62"/>
    </location>
</feature>
<feature type="transmembrane region" description="Helical" evidence="1">
    <location>
        <begin position="154"/>
        <end position="172"/>
    </location>
</feature>
<dbReference type="Pfam" id="PF06772">
    <property type="entry name" value="LtrA"/>
    <property type="match status" value="1"/>
</dbReference>
<reference evidence="2" key="1">
    <citation type="submission" date="2020-10" db="EMBL/GenBank/DDBJ databases">
        <title>Sequencing the genomes of 1000 actinobacteria strains.</title>
        <authorList>
            <person name="Klenk H.-P."/>
        </authorList>
    </citation>
    <scope>NUCLEOTIDE SEQUENCE</scope>
    <source>
        <strain evidence="2">DSM 46832</strain>
    </source>
</reference>
<feature type="transmembrane region" description="Helical" evidence="1">
    <location>
        <begin position="224"/>
        <end position="242"/>
    </location>
</feature>
<comment type="caution">
    <text evidence="2">The sequence shown here is derived from an EMBL/GenBank/DDBJ whole genome shotgun (WGS) entry which is preliminary data.</text>
</comment>
<dbReference type="InterPro" id="IPR010640">
    <property type="entry name" value="Low_temperature_requirement_A"/>
</dbReference>
<feature type="transmembrane region" description="Helical" evidence="1">
    <location>
        <begin position="296"/>
        <end position="313"/>
    </location>
</feature>
<keyword evidence="1" id="KW-0812">Transmembrane</keyword>